<sequence>GADLLLAECSLPDEMAVPIHLTPGDCGRLAAAAGPALLALTHLYPPLEQVDVAALVAAEWRGRVAVAYDGWTHDIEEN</sequence>
<accession>A0A6J4KY32</accession>
<proteinExistence type="predicted"/>
<dbReference type="InterPro" id="IPR036866">
    <property type="entry name" value="RibonucZ/Hydroxyglut_hydro"/>
</dbReference>
<gene>
    <name evidence="1" type="ORF">AVDCRST_MAG40-1289</name>
</gene>
<dbReference type="AlphaFoldDB" id="A0A6J4KY32"/>
<dbReference type="Gene3D" id="3.60.15.10">
    <property type="entry name" value="Ribonuclease Z/Hydroxyacylglutathione hydrolase-like"/>
    <property type="match status" value="1"/>
</dbReference>
<dbReference type="SUPFAM" id="SSF56281">
    <property type="entry name" value="Metallo-hydrolase/oxidoreductase"/>
    <property type="match status" value="1"/>
</dbReference>
<evidence type="ECO:0008006" key="2">
    <source>
        <dbReference type="Google" id="ProtNLM"/>
    </source>
</evidence>
<evidence type="ECO:0000313" key="1">
    <source>
        <dbReference type="EMBL" id="CAA9317174.1"/>
    </source>
</evidence>
<name>A0A6J4KY32_9BACT</name>
<dbReference type="EMBL" id="CADCTX010000397">
    <property type="protein sequence ID" value="CAA9317174.1"/>
    <property type="molecule type" value="Genomic_DNA"/>
</dbReference>
<reference evidence="1" key="1">
    <citation type="submission" date="2020-02" db="EMBL/GenBank/DDBJ databases">
        <authorList>
            <person name="Meier V. D."/>
        </authorList>
    </citation>
    <scope>NUCLEOTIDE SEQUENCE</scope>
    <source>
        <strain evidence="1">AVDCRST_MAG40</strain>
    </source>
</reference>
<feature type="non-terminal residue" evidence="1">
    <location>
        <position position="1"/>
    </location>
</feature>
<organism evidence="1">
    <name type="scientific">uncultured Gemmatimonadaceae bacterium</name>
    <dbReference type="NCBI Taxonomy" id="246130"/>
    <lineage>
        <taxon>Bacteria</taxon>
        <taxon>Pseudomonadati</taxon>
        <taxon>Gemmatimonadota</taxon>
        <taxon>Gemmatimonadia</taxon>
        <taxon>Gemmatimonadales</taxon>
        <taxon>Gemmatimonadaceae</taxon>
        <taxon>environmental samples</taxon>
    </lineage>
</organism>
<protein>
    <recommendedName>
        <fullName evidence="2">MBL fold metallo-hydrolase</fullName>
    </recommendedName>
</protein>